<accession>A0A540KGR0</accession>
<name>A0A540KGR0_MALBA</name>
<keyword evidence="1" id="KW-0472">Membrane</keyword>
<keyword evidence="1" id="KW-0812">Transmembrane</keyword>
<evidence type="ECO:0000313" key="3">
    <source>
        <dbReference type="Proteomes" id="UP000315295"/>
    </source>
</evidence>
<gene>
    <name evidence="2" type="ORF">C1H46_041051</name>
</gene>
<keyword evidence="1" id="KW-1133">Transmembrane helix</keyword>
<reference evidence="2 3" key="1">
    <citation type="journal article" date="2019" name="G3 (Bethesda)">
        <title>Sequencing of a Wild Apple (Malus baccata) Genome Unravels the Differences Between Cultivated and Wild Apple Species Regarding Disease Resistance and Cold Tolerance.</title>
        <authorList>
            <person name="Chen X."/>
        </authorList>
    </citation>
    <scope>NUCLEOTIDE SEQUENCE [LARGE SCALE GENOMIC DNA]</scope>
    <source>
        <strain evidence="3">cv. Shandingzi</strain>
        <tissue evidence="2">Leaves</tissue>
    </source>
</reference>
<sequence length="90" mass="9997">MDFAASVSHSSEFSGKREEFLLRLLFSFCFFVSDMGMGGLGFKSGFKIWAWRQMELQRGMLVDNTVAHNASSETGLAIPNVLRGLAKTTQ</sequence>
<feature type="transmembrane region" description="Helical" evidence="1">
    <location>
        <begin position="20"/>
        <end position="42"/>
    </location>
</feature>
<dbReference type="AlphaFoldDB" id="A0A540KGR0"/>
<dbReference type="EMBL" id="VIEB01001289">
    <property type="protein sequence ID" value="TQD73418.1"/>
    <property type="molecule type" value="Genomic_DNA"/>
</dbReference>
<organism evidence="2 3">
    <name type="scientific">Malus baccata</name>
    <name type="common">Siberian crab apple</name>
    <name type="synonym">Pyrus baccata</name>
    <dbReference type="NCBI Taxonomy" id="106549"/>
    <lineage>
        <taxon>Eukaryota</taxon>
        <taxon>Viridiplantae</taxon>
        <taxon>Streptophyta</taxon>
        <taxon>Embryophyta</taxon>
        <taxon>Tracheophyta</taxon>
        <taxon>Spermatophyta</taxon>
        <taxon>Magnoliopsida</taxon>
        <taxon>eudicotyledons</taxon>
        <taxon>Gunneridae</taxon>
        <taxon>Pentapetalae</taxon>
        <taxon>rosids</taxon>
        <taxon>fabids</taxon>
        <taxon>Rosales</taxon>
        <taxon>Rosaceae</taxon>
        <taxon>Amygdaloideae</taxon>
        <taxon>Maleae</taxon>
        <taxon>Malus</taxon>
    </lineage>
</organism>
<dbReference type="Proteomes" id="UP000315295">
    <property type="component" value="Unassembled WGS sequence"/>
</dbReference>
<proteinExistence type="predicted"/>
<protein>
    <submittedName>
        <fullName evidence="2">Uncharacterized protein</fullName>
    </submittedName>
</protein>
<evidence type="ECO:0000313" key="2">
    <source>
        <dbReference type="EMBL" id="TQD73418.1"/>
    </source>
</evidence>
<comment type="caution">
    <text evidence="2">The sequence shown here is derived from an EMBL/GenBank/DDBJ whole genome shotgun (WGS) entry which is preliminary data.</text>
</comment>
<evidence type="ECO:0000256" key="1">
    <source>
        <dbReference type="SAM" id="Phobius"/>
    </source>
</evidence>
<keyword evidence="3" id="KW-1185">Reference proteome</keyword>